<dbReference type="Gene3D" id="3.40.50.10490">
    <property type="entry name" value="Glucose-6-phosphate isomerase like protein, domain 1"/>
    <property type="match status" value="1"/>
</dbReference>
<evidence type="ECO:0000256" key="1">
    <source>
        <dbReference type="ARBA" id="ARBA00006242"/>
    </source>
</evidence>
<evidence type="ECO:0000256" key="2">
    <source>
        <dbReference type="ARBA" id="ARBA00022980"/>
    </source>
</evidence>
<comment type="similarity">
    <text evidence="1 4">Belongs to the universal ribosomal protein uS2 family.</text>
</comment>
<dbReference type="InterPro" id="IPR005706">
    <property type="entry name" value="Ribosomal_uS2_bac/mit/plastid"/>
</dbReference>
<keyword evidence="6" id="KW-1185">Reference proteome</keyword>
<dbReference type="HAMAP" id="MF_00291_B">
    <property type="entry name" value="Ribosomal_uS2_B"/>
    <property type="match status" value="1"/>
</dbReference>
<dbReference type="GO" id="GO:0003735">
    <property type="term" value="F:structural constituent of ribosome"/>
    <property type="evidence" value="ECO:0007669"/>
    <property type="project" value="InterPro"/>
</dbReference>
<comment type="caution">
    <text evidence="5">The sequence shown here is derived from an EMBL/GenBank/DDBJ whole genome shotgun (WGS) entry which is preliminary data.</text>
</comment>
<dbReference type="GO" id="GO:0005763">
    <property type="term" value="C:mitochondrial small ribosomal subunit"/>
    <property type="evidence" value="ECO:0007669"/>
    <property type="project" value="TreeGrafter"/>
</dbReference>
<dbReference type="EMBL" id="RBNI01000931">
    <property type="protein sequence ID" value="RUP51133.1"/>
    <property type="molecule type" value="Genomic_DNA"/>
</dbReference>
<evidence type="ECO:0000313" key="6">
    <source>
        <dbReference type="Proteomes" id="UP000268093"/>
    </source>
</evidence>
<organism evidence="5 6">
    <name type="scientific">Jimgerdemannia flammicorona</name>
    <dbReference type="NCBI Taxonomy" id="994334"/>
    <lineage>
        <taxon>Eukaryota</taxon>
        <taxon>Fungi</taxon>
        <taxon>Fungi incertae sedis</taxon>
        <taxon>Mucoromycota</taxon>
        <taxon>Mucoromycotina</taxon>
        <taxon>Endogonomycetes</taxon>
        <taxon>Endogonales</taxon>
        <taxon>Endogonaceae</taxon>
        <taxon>Jimgerdemannia</taxon>
    </lineage>
</organism>
<keyword evidence="3 4" id="KW-0687">Ribonucleoprotein</keyword>
<dbReference type="Proteomes" id="UP000268093">
    <property type="component" value="Unassembled WGS sequence"/>
</dbReference>
<dbReference type="PROSITE" id="PS00963">
    <property type="entry name" value="RIBOSOMAL_S2_2"/>
    <property type="match status" value="1"/>
</dbReference>
<dbReference type="PANTHER" id="PTHR12534:SF0">
    <property type="entry name" value="SMALL RIBOSOMAL SUBUNIT PROTEIN US2M"/>
    <property type="match status" value="1"/>
</dbReference>
<evidence type="ECO:0000256" key="3">
    <source>
        <dbReference type="ARBA" id="ARBA00023274"/>
    </source>
</evidence>
<keyword evidence="2 4" id="KW-0689">Ribosomal protein</keyword>
<reference evidence="5 6" key="1">
    <citation type="journal article" date="2018" name="New Phytol.">
        <title>Phylogenomics of Endogonaceae and evolution of mycorrhizas within Mucoromycota.</title>
        <authorList>
            <person name="Chang Y."/>
            <person name="Desiro A."/>
            <person name="Na H."/>
            <person name="Sandor L."/>
            <person name="Lipzen A."/>
            <person name="Clum A."/>
            <person name="Barry K."/>
            <person name="Grigoriev I.V."/>
            <person name="Martin F.M."/>
            <person name="Stajich J.E."/>
            <person name="Smith M.E."/>
            <person name="Bonito G."/>
            <person name="Spatafora J.W."/>
        </authorList>
    </citation>
    <scope>NUCLEOTIDE SEQUENCE [LARGE SCALE GENOMIC DNA]</scope>
    <source>
        <strain evidence="5 6">GMNB39</strain>
    </source>
</reference>
<name>A0A433DJT7_9FUNG</name>
<proteinExistence type="inferred from homology"/>
<protein>
    <submittedName>
        <fullName evidence="5">Ribosomal protein S2, flavodoxin-like domain-containing protein</fullName>
    </submittedName>
</protein>
<evidence type="ECO:0000256" key="4">
    <source>
        <dbReference type="RuleBase" id="RU003631"/>
    </source>
</evidence>
<dbReference type="InterPro" id="IPR001865">
    <property type="entry name" value="Ribosomal_uS2"/>
</dbReference>
<sequence length="349" mass="38604">MAMAARALIPTLRSVALITRQTTARCFASTIVARQENEDTPEFEETPEVPVPKTSRELQREVDAFLGKFGQPSFPLIALTVIHQLNLLVSPRLSSPSPAQNIDSIRENFPKPLPDPPRFIPNPAPPSQSPTSYTLTISHLIAAGLHLGHSTSLWNPATLPFIFGTRAGISIINLEHTLVHLRRACQVLREISLRGGIIIFVGTRPGIYRVVINAARRAEAYHIFTRWIPGTLTNAIQVLGRYAPPNPDDPSRPPRIFKPDVLIVLNPIENEIAIAEAMLNRVPVIAITDTDYDPRKVTYPIPANDDSVRGVELVAGVLAEAAREGVLKRKMLKDKMEMKELRKGEESQS</sequence>
<dbReference type="SUPFAM" id="SSF52313">
    <property type="entry name" value="Ribosomal protein S2"/>
    <property type="match status" value="1"/>
</dbReference>
<dbReference type="NCBIfam" id="TIGR01011">
    <property type="entry name" value="rpsB_bact"/>
    <property type="match status" value="1"/>
</dbReference>
<accession>A0A433DJT7</accession>
<evidence type="ECO:0000313" key="5">
    <source>
        <dbReference type="EMBL" id="RUP51133.1"/>
    </source>
</evidence>
<dbReference type="Pfam" id="PF00318">
    <property type="entry name" value="Ribosomal_S2"/>
    <property type="match status" value="2"/>
</dbReference>
<dbReference type="PRINTS" id="PR00395">
    <property type="entry name" value="RIBOSOMALS2"/>
</dbReference>
<dbReference type="OrthoDB" id="2320368at2759"/>
<dbReference type="GO" id="GO:0006412">
    <property type="term" value="P:translation"/>
    <property type="evidence" value="ECO:0007669"/>
    <property type="project" value="InterPro"/>
</dbReference>
<dbReference type="PROSITE" id="PS00962">
    <property type="entry name" value="RIBOSOMAL_S2_1"/>
    <property type="match status" value="1"/>
</dbReference>
<dbReference type="CDD" id="cd01425">
    <property type="entry name" value="RPS2"/>
    <property type="match status" value="1"/>
</dbReference>
<dbReference type="InterPro" id="IPR023591">
    <property type="entry name" value="Ribosomal_uS2_flav_dom_sf"/>
</dbReference>
<dbReference type="AlphaFoldDB" id="A0A433DJT7"/>
<dbReference type="InterPro" id="IPR018130">
    <property type="entry name" value="Ribosomal_uS2_CS"/>
</dbReference>
<gene>
    <name evidence="5" type="ORF">BC936DRAFT_149742</name>
</gene>
<dbReference type="PANTHER" id="PTHR12534">
    <property type="entry name" value="30S RIBOSOMAL PROTEIN S2 PROKARYOTIC AND ORGANELLAR"/>
    <property type="match status" value="1"/>
</dbReference>